<sequence length="496" mass="58685">MSNHYFNIRIDKPRKNRIRVEKKSKLNKKLKENKYTKENKCSLDILHKKYVDRKSLESDPFSHKPKNKISLKKFLKNIGSSPFSHKPKIDKAEIPEKYNNHDNNDNEYPGATIINNSQNYLYGYTSIYIKDTSFSRSYIYNIPPKSIYFQTSHRRYFNFYPSMVENTKKIELYTNNNKDVALLKFLLINFEEFKKDAFDKTSLMYACKLSINDSNYKVIKFLIGIGLDVNDKDLCGKTPLMYLLENVETTKSIDRNNIQCLKLLLNKGADINRSDYSNNTVFNYLIKSKNKQTLRILEILLISGLNPTTCLMKTMFDVNINKDRSIINMLLIHGANINFVLSDNTRSDIFWTYYYPRDKILNPFFENPIKWTIFTYFLLKYVQDKEFLPVIKLLLNYGADYNLILDLTNPVDHWELYEIVYSITFYKTYYKTIVEELNDAANQILYRPDTIRSKIICASLIINSGRLYNDQYLCDYFGVNNLDDLFYRIKESRDHV</sequence>
<keyword evidence="2" id="KW-0040">ANK repeat</keyword>
<evidence type="ECO:0000313" key="3">
    <source>
        <dbReference type="EMBL" id="QID06506.1"/>
    </source>
</evidence>
<proteinExistence type="predicted"/>
<organism evidence="3">
    <name type="scientific">Borely moumouvirus</name>
    <dbReference type="NCBI Taxonomy" id="2712067"/>
    <lineage>
        <taxon>Viruses</taxon>
        <taxon>Varidnaviria</taxon>
        <taxon>Bamfordvirae</taxon>
        <taxon>Nucleocytoviricota</taxon>
        <taxon>Megaviricetes</taxon>
        <taxon>Imitervirales</taxon>
        <taxon>Mimiviridae</taxon>
        <taxon>Megamimivirinae</taxon>
        <taxon>Moumouvirus</taxon>
    </lineage>
</organism>
<evidence type="ECO:0000256" key="1">
    <source>
        <dbReference type="ARBA" id="ARBA00022737"/>
    </source>
</evidence>
<dbReference type="InterPro" id="IPR051637">
    <property type="entry name" value="Ank_repeat_dom-contain_49"/>
</dbReference>
<dbReference type="PANTHER" id="PTHR24180:SF45">
    <property type="entry name" value="POLY [ADP-RIBOSE] POLYMERASE TANKYRASE"/>
    <property type="match status" value="1"/>
</dbReference>
<dbReference type="InterPro" id="IPR036770">
    <property type="entry name" value="Ankyrin_rpt-contain_sf"/>
</dbReference>
<dbReference type="PANTHER" id="PTHR24180">
    <property type="entry name" value="CYCLIN-DEPENDENT KINASE INHIBITOR 2C-RELATED"/>
    <property type="match status" value="1"/>
</dbReference>
<name>A0A6G6ADN6_9VIRU</name>
<dbReference type="Gene3D" id="1.25.40.20">
    <property type="entry name" value="Ankyrin repeat-containing domain"/>
    <property type="match status" value="1"/>
</dbReference>
<dbReference type="SMART" id="SM00248">
    <property type="entry name" value="ANK"/>
    <property type="match status" value="4"/>
</dbReference>
<accession>A0A6G6ADN6</accession>
<dbReference type="Pfam" id="PF12796">
    <property type="entry name" value="Ank_2"/>
    <property type="match status" value="1"/>
</dbReference>
<keyword evidence="1" id="KW-0677">Repeat</keyword>
<dbReference type="SUPFAM" id="SSF48403">
    <property type="entry name" value="Ankyrin repeat"/>
    <property type="match status" value="1"/>
</dbReference>
<evidence type="ECO:0000256" key="2">
    <source>
        <dbReference type="ARBA" id="ARBA00023043"/>
    </source>
</evidence>
<protein>
    <submittedName>
        <fullName evidence="3">Ankyrin repeat-containing protein</fullName>
    </submittedName>
</protein>
<dbReference type="EMBL" id="MN175499">
    <property type="protein sequence ID" value="QID06506.1"/>
    <property type="molecule type" value="Genomic_DNA"/>
</dbReference>
<reference evidence="3" key="1">
    <citation type="submission" date="2019-07" db="EMBL/GenBank/DDBJ databases">
        <title>The discovery of a new lineage B mimivirus raises questions about particles surface fibrils.</title>
        <authorList>
            <person name="Silva L.K.S."/>
            <person name="Rodrigues R.A.L."/>
            <person name="Andrade A.C.S.P."/>
            <person name="Hikida H."/>
            <person name="Andreani J."/>
            <person name="Levasseur A."/>
            <person name="La Scola B."/>
            <person name="Abrahao J.S."/>
        </authorList>
    </citation>
    <scope>NUCLEOTIDE SEQUENCE</scope>
    <source>
        <strain evidence="3">B60</strain>
    </source>
</reference>
<dbReference type="InterPro" id="IPR002110">
    <property type="entry name" value="Ankyrin_rpt"/>
</dbReference>